<dbReference type="Proteomes" id="UP001500665">
    <property type="component" value="Unassembled WGS sequence"/>
</dbReference>
<evidence type="ECO:0000313" key="3">
    <source>
        <dbReference type="Proteomes" id="UP001500665"/>
    </source>
</evidence>
<dbReference type="EMBL" id="BAAAHH010000056">
    <property type="protein sequence ID" value="GAA0968419.1"/>
    <property type="molecule type" value="Genomic_DNA"/>
</dbReference>
<dbReference type="Pfam" id="PF07336">
    <property type="entry name" value="ABATE"/>
    <property type="match status" value="1"/>
</dbReference>
<evidence type="ECO:0000259" key="1">
    <source>
        <dbReference type="Pfam" id="PF11706"/>
    </source>
</evidence>
<comment type="caution">
    <text evidence="2">The sequence shown here is derived from an EMBL/GenBank/DDBJ whole genome shotgun (WGS) entry which is preliminary data.</text>
</comment>
<accession>A0ABP4CH61</accession>
<proteinExistence type="predicted"/>
<dbReference type="InterPro" id="IPR021005">
    <property type="entry name" value="Znf_CGNR"/>
</dbReference>
<reference evidence="3" key="1">
    <citation type="journal article" date="2019" name="Int. J. Syst. Evol. Microbiol.">
        <title>The Global Catalogue of Microorganisms (GCM) 10K type strain sequencing project: providing services to taxonomists for standard genome sequencing and annotation.</title>
        <authorList>
            <consortium name="The Broad Institute Genomics Platform"/>
            <consortium name="The Broad Institute Genome Sequencing Center for Infectious Disease"/>
            <person name="Wu L."/>
            <person name="Ma J."/>
        </authorList>
    </citation>
    <scope>NUCLEOTIDE SEQUENCE [LARGE SCALE GENOMIC DNA]</scope>
    <source>
        <strain evidence="3">JCM 10696</strain>
    </source>
</reference>
<feature type="domain" description="Zinc finger CGNR" evidence="1">
    <location>
        <begin position="135"/>
        <end position="178"/>
    </location>
</feature>
<dbReference type="PANTHER" id="PTHR35525:SF3">
    <property type="entry name" value="BLL6575 PROTEIN"/>
    <property type="match status" value="1"/>
</dbReference>
<evidence type="ECO:0000313" key="2">
    <source>
        <dbReference type="EMBL" id="GAA0968419.1"/>
    </source>
</evidence>
<gene>
    <name evidence="2" type="ORF">GCM10009550_73750</name>
</gene>
<dbReference type="InterPro" id="IPR010852">
    <property type="entry name" value="ABATE"/>
</dbReference>
<dbReference type="PANTHER" id="PTHR35525">
    <property type="entry name" value="BLL6575 PROTEIN"/>
    <property type="match status" value="1"/>
</dbReference>
<dbReference type="Pfam" id="PF11706">
    <property type="entry name" value="zf-CGNR"/>
    <property type="match status" value="1"/>
</dbReference>
<keyword evidence="3" id="KW-1185">Reference proteome</keyword>
<organism evidence="2 3">
    <name type="scientific">Actinocorallia libanotica</name>
    <dbReference type="NCBI Taxonomy" id="46162"/>
    <lineage>
        <taxon>Bacteria</taxon>
        <taxon>Bacillati</taxon>
        <taxon>Actinomycetota</taxon>
        <taxon>Actinomycetes</taxon>
        <taxon>Streptosporangiales</taxon>
        <taxon>Thermomonosporaceae</taxon>
        <taxon>Actinocorallia</taxon>
    </lineage>
</organism>
<dbReference type="RefSeq" id="WP_344247060.1">
    <property type="nucleotide sequence ID" value="NZ_BAAAHH010000056.1"/>
</dbReference>
<dbReference type="Gene3D" id="1.10.3300.10">
    <property type="entry name" value="Jann2411-like domain"/>
    <property type="match status" value="1"/>
</dbReference>
<protein>
    <submittedName>
        <fullName evidence="2">CGNR zinc finger domain-containing protein</fullName>
    </submittedName>
</protein>
<dbReference type="SUPFAM" id="SSF160904">
    <property type="entry name" value="Jann2411-like"/>
    <property type="match status" value="1"/>
</dbReference>
<sequence>MIFTHDTEHALGIMVDLVNSAEGGREGLPDLTALRSFVAASRMSGVPSLREEDLAQVRRLRAAFREVFLAPDPAAAVPLVNTLLGAVRVTPHLTDHDGYDWHVHFFAPGSRVGEHLAVECGMALAYVLAAGELDRLSACAADGCDRVLVDLSRNRCRRFCDSRTCGNRAHVAAYRARRRTG</sequence>
<dbReference type="InterPro" id="IPR023286">
    <property type="entry name" value="ABATE_dom_sf"/>
</dbReference>
<name>A0ABP4CH61_9ACTN</name>